<sequence>MFRYIGLFLLLLIGFSACVKPCKVQGCKMIHDHVHFFGAERGDGRMATKEEALQEGNLQVVSGMPWYRRLFKKNYYTENGLKYKNFNWHQHRARNKEDWHTFSGKAKYPGKEKTMKE</sequence>
<reference evidence="1 2" key="1">
    <citation type="submission" date="2017-06" db="EMBL/GenBank/DDBJ databases">
        <title>Raineya orbicola gen. nov., sp. nov. a slightly thermophilic bacterium of the phylum Bacteroidetes and the description of Raineyaceae fam. nov.</title>
        <authorList>
            <person name="Albuquerque L."/>
            <person name="Polonia A.R.M."/>
            <person name="Barroso C."/>
            <person name="Froufe H.J.C."/>
            <person name="Lage O."/>
            <person name="Lobo-Da-Cunha A."/>
            <person name="Egas C."/>
            <person name="Da Costa M.S."/>
        </authorList>
    </citation>
    <scope>NUCLEOTIDE SEQUENCE [LARGE SCALE GENOMIC DNA]</scope>
    <source>
        <strain evidence="1 2">SPSPC-11</strain>
    </source>
</reference>
<comment type="caution">
    <text evidence="1">The sequence shown here is derived from an EMBL/GenBank/DDBJ whole genome shotgun (WGS) entry which is preliminary data.</text>
</comment>
<evidence type="ECO:0000313" key="2">
    <source>
        <dbReference type="Proteomes" id="UP000233387"/>
    </source>
</evidence>
<gene>
    <name evidence="1" type="ORF">Rain11_0674</name>
</gene>
<accession>A0A2N3IIZ9</accession>
<dbReference type="RefSeq" id="WP_101357937.1">
    <property type="nucleotide sequence ID" value="NZ_NKXO01000008.1"/>
</dbReference>
<dbReference type="PROSITE" id="PS51257">
    <property type="entry name" value="PROKAR_LIPOPROTEIN"/>
    <property type="match status" value="1"/>
</dbReference>
<protein>
    <recommendedName>
        <fullName evidence="3">Lipoprotein</fullName>
    </recommendedName>
</protein>
<evidence type="ECO:0008006" key="3">
    <source>
        <dbReference type="Google" id="ProtNLM"/>
    </source>
</evidence>
<dbReference type="AlphaFoldDB" id="A0A2N3IIZ9"/>
<name>A0A2N3IIZ9_9BACT</name>
<proteinExistence type="predicted"/>
<dbReference type="Proteomes" id="UP000233387">
    <property type="component" value="Unassembled WGS sequence"/>
</dbReference>
<organism evidence="1 2">
    <name type="scientific">Raineya orbicola</name>
    <dbReference type="NCBI Taxonomy" id="2016530"/>
    <lineage>
        <taxon>Bacteria</taxon>
        <taxon>Pseudomonadati</taxon>
        <taxon>Bacteroidota</taxon>
        <taxon>Cytophagia</taxon>
        <taxon>Cytophagales</taxon>
        <taxon>Raineyaceae</taxon>
        <taxon>Raineya</taxon>
    </lineage>
</organism>
<dbReference type="EMBL" id="NKXO01000008">
    <property type="protein sequence ID" value="PKQ70295.1"/>
    <property type="molecule type" value="Genomic_DNA"/>
</dbReference>
<keyword evidence="2" id="KW-1185">Reference proteome</keyword>
<evidence type="ECO:0000313" key="1">
    <source>
        <dbReference type="EMBL" id="PKQ70295.1"/>
    </source>
</evidence>
<dbReference type="OrthoDB" id="9801077at2"/>